<dbReference type="RefSeq" id="WP_197941223.1">
    <property type="nucleotide sequence ID" value="NZ_JAECSB010000054.1"/>
</dbReference>
<accession>A0A8I1A0Y0</accession>
<dbReference type="Proteomes" id="UP000627573">
    <property type="component" value="Unassembled WGS sequence"/>
</dbReference>
<keyword evidence="3" id="KW-1185">Reference proteome</keyword>
<organism evidence="2 3">
    <name type="scientific">Rhodococcus erythropolis</name>
    <name type="common">Arthrobacter picolinophilus</name>
    <dbReference type="NCBI Taxonomy" id="1833"/>
    <lineage>
        <taxon>Bacteria</taxon>
        <taxon>Bacillati</taxon>
        <taxon>Actinomycetota</taxon>
        <taxon>Actinomycetes</taxon>
        <taxon>Mycobacteriales</taxon>
        <taxon>Nocardiaceae</taxon>
        <taxon>Rhodococcus</taxon>
        <taxon>Rhodococcus erythropolis group</taxon>
    </lineage>
</organism>
<name>A0A8I1A0Y0_RHOER</name>
<evidence type="ECO:0000256" key="1">
    <source>
        <dbReference type="SAM" id="MobiDB-lite"/>
    </source>
</evidence>
<gene>
    <name evidence="2" type="ORF">I3517_15730</name>
</gene>
<proteinExistence type="predicted"/>
<feature type="region of interest" description="Disordered" evidence="1">
    <location>
        <begin position="93"/>
        <end position="122"/>
    </location>
</feature>
<sequence length="122" mass="13530">MRVDGIRDEAVAEACDALLESLDVLLERLANRVESAPAAGSAEWKDQWSARESADGRERLRRHLLVKIAIATAARIDPTHDIEMARHAGIPADDIARATGRRTQRRSPRGNVDILPTQTTLW</sequence>
<evidence type="ECO:0000313" key="3">
    <source>
        <dbReference type="Proteomes" id="UP000627573"/>
    </source>
</evidence>
<protein>
    <submittedName>
        <fullName evidence="2">Uncharacterized protein</fullName>
    </submittedName>
</protein>
<evidence type="ECO:0000313" key="2">
    <source>
        <dbReference type="EMBL" id="MBH5144065.1"/>
    </source>
</evidence>
<dbReference type="EMBL" id="JAECSB010000054">
    <property type="protein sequence ID" value="MBH5144065.1"/>
    <property type="molecule type" value="Genomic_DNA"/>
</dbReference>
<feature type="compositionally biased region" description="Basic residues" evidence="1">
    <location>
        <begin position="99"/>
        <end position="108"/>
    </location>
</feature>
<reference evidence="2 3" key="1">
    <citation type="submission" date="2020-12" db="EMBL/GenBank/DDBJ databases">
        <title>Draft genome sequence of furan degrading bacterial strain FUR100.</title>
        <authorList>
            <person name="Woiski C."/>
        </authorList>
    </citation>
    <scope>NUCLEOTIDE SEQUENCE [LARGE SCALE GENOMIC DNA]</scope>
    <source>
        <strain evidence="2 3">FUR100</strain>
    </source>
</reference>
<dbReference type="AlphaFoldDB" id="A0A8I1A0Y0"/>
<comment type="caution">
    <text evidence="2">The sequence shown here is derived from an EMBL/GenBank/DDBJ whole genome shotgun (WGS) entry which is preliminary data.</text>
</comment>